<keyword evidence="2" id="KW-1185">Reference proteome</keyword>
<sequence length="341" mass="40164">MEEVERIELEKKIDILEDDIADISPEILRLLLKDKTTKKNILWCTKDYEAYGYEFNERAEMKVELITGVYFNVIQPRAAKSKEVQERRIRKRAEVFTPSWICNEQNNQVDEAWFGKPDVFNTPDGTYWITAKDKIQFDGKKTWKKYVDAKRLEITCGEAPYLISRYDTTTGKLIPINERIGLFDRKMRVINENCNDKDTWIKWSIRALKSVYGYEFQGDSVLIARENLLYDYMDYYEARFGEKTPLSLLKEIANIIAWNIWQMDGLKGVVPYSCHEIKETFHQMNLFEETEEEINIMCPGCAKNDIFGHTGIYCRIYDWTNLNKSIRFIDVLKEGASYGKI</sequence>
<comment type="caution">
    <text evidence="1">The sequence shown here is derived from an EMBL/GenBank/DDBJ whole genome shotgun (WGS) entry which is preliminary data.</text>
</comment>
<keyword evidence="1" id="KW-0255">Endonuclease</keyword>
<evidence type="ECO:0000313" key="2">
    <source>
        <dbReference type="Proteomes" id="UP001494672"/>
    </source>
</evidence>
<protein>
    <submittedName>
        <fullName evidence="1">Restriction endonuclease subunit M</fullName>
    </submittedName>
</protein>
<reference evidence="1 2" key="1">
    <citation type="submission" date="2024-04" db="EMBL/GenBank/DDBJ databases">
        <title>Human intestinal bacterial collection.</title>
        <authorList>
            <person name="Pauvert C."/>
            <person name="Hitch T.C.A."/>
            <person name="Clavel T."/>
        </authorList>
    </citation>
    <scope>NUCLEOTIDE SEQUENCE [LARGE SCALE GENOMIC DNA]</scope>
    <source>
        <strain evidence="1 2">CLA-AA-H181</strain>
    </source>
</reference>
<evidence type="ECO:0000313" key="1">
    <source>
        <dbReference type="EMBL" id="MEQ2591820.1"/>
    </source>
</evidence>
<dbReference type="RefSeq" id="WP_119240981.1">
    <property type="nucleotide sequence ID" value="NZ_JBBNGJ010000002.1"/>
</dbReference>
<accession>A0ABV1I6I7</accession>
<gene>
    <name evidence="1" type="ORF">AAAU18_02700</name>
</gene>
<dbReference type="GO" id="GO:0004519">
    <property type="term" value="F:endonuclease activity"/>
    <property type="evidence" value="ECO:0007669"/>
    <property type="project" value="UniProtKB-KW"/>
</dbReference>
<proteinExistence type="predicted"/>
<dbReference type="Proteomes" id="UP001494672">
    <property type="component" value="Unassembled WGS sequence"/>
</dbReference>
<organism evidence="1 2">
    <name type="scientific">Coprococcus aceti</name>
    <dbReference type="NCBI Taxonomy" id="2981786"/>
    <lineage>
        <taxon>Bacteria</taxon>
        <taxon>Bacillati</taxon>
        <taxon>Bacillota</taxon>
        <taxon>Clostridia</taxon>
        <taxon>Lachnospirales</taxon>
        <taxon>Lachnospiraceae</taxon>
        <taxon>Coprococcus</taxon>
    </lineage>
</organism>
<keyword evidence="1" id="KW-0540">Nuclease</keyword>
<name>A0ABV1I6I7_9FIRM</name>
<dbReference type="EMBL" id="JBBNGJ010000002">
    <property type="protein sequence ID" value="MEQ2591820.1"/>
    <property type="molecule type" value="Genomic_DNA"/>
</dbReference>
<keyword evidence="1" id="KW-0378">Hydrolase</keyword>